<gene>
    <name evidence="3" type="ORF">LSH36_68g00005</name>
</gene>
<reference evidence="3" key="1">
    <citation type="journal article" date="2023" name="Mol. Biol. Evol.">
        <title>Third-Generation Sequencing Reveals the Adaptive Role of the Epigenome in Three Deep-Sea Polychaetes.</title>
        <authorList>
            <person name="Perez M."/>
            <person name="Aroh O."/>
            <person name="Sun Y."/>
            <person name="Lan Y."/>
            <person name="Juniper S.K."/>
            <person name="Young C.R."/>
            <person name="Angers B."/>
            <person name="Qian P.Y."/>
        </authorList>
    </citation>
    <scope>NUCLEOTIDE SEQUENCE</scope>
    <source>
        <strain evidence="3">P08H-3</strain>
    </source>
</reference>
<proteinExistence type="predicted"/>
<dbReference type="EMBL" id="JAODUP010000068">
    <property type="protein sequence ID" value="KAK2164107.1"/>
    <property type="molecule type" value="Genomic_DNA"/>
</dbReference>
<accession>A0AAD9NBF7</accession>
<keyword evidence="1" id="KW-0472">Membrane</keyword>
<evidence type="ECO:0000259" key="2">
    <source>
        <dbReference type="PROSITE" id="PS50835"/>
    </source>
</evidence>
<dbReference type="AlphaFoldDB" id="A0AAD9NBF7"/>
<dbReference type="SUPFAM" id="SSF48726">
    <property type="entry name" value="Immunoglobulin"/>
    <property type="match status" value="1"/>
</dbReference>
<dbReference type="Proteomes" id="UP001208570">
    <property type="component" value="Unassembled WGS sequence"/>
</dbReference>
<dbReference type="InterPro" id="IPR036179">
    <property type="entry name" value="Ig-like_dom_sf"/>
</dbReference>
<keyword evidence="1" id="KW-1133">Transmembrane helix</keyword>
<evidence type="ECO:0000313" key="4">
    <source>
        <dbReference type="Proteomes" id="UP001208570"/>
    </source>
</evidence>
<keyword evidence="4" id="KW-1185">Reference proteome</keyword>
<dbReference type="PROSITE" id="PS50835">
    <property type="entry name" value="IG_LIKE"/>
    <property type="match status" value="1"/>
</dbReference>
<feature type="domain" description="Ig-like" evidence="2">
    <location>
        <begin position="31"/>
        <end position="110"/>
    </location>
</feature>
<dbReference type="InterPro" id="IPR007110">
    <property type="entry name" value="Ig-like_dom"/>
</dbReference>
<protein>
    <recommendedName>
        <fullName evidence="2">Ig-like domain-containing protein</fullName>
    </recommendedName>
</protein>
<sequence length="270" mass="31499">MIIVIVHFTNGILRHKFQNITGQLYSVVRPEGDSVMFSCLHQMSIIAAEAAKKNTTKKANITAMWIYNGHYVMNRRRYFAKEGLLYVYHLKPMDSGVIMCRVDVSRKVIGSLKMKTSYLVGIYSICVIPPKPSMKVEYRSSMRLKNNLRYFPYLDDPVTMYWFKDDYCYMKRTGLVKFLPKTLFSRQTSPMDSGIWRCIVYSSSMDMVWTTSCNKVEVAKKKKLLPLVTGLFKKVTQMPEFQLLSRWSMLLIFTHIVALIRIWARGDFIL</sequence>
<evidence type="ECO:0000256" key="1">
    <source>
        <dbReference type="SAM" id="Phobius"/>
    </source>
</evidence>
<evidence type="ECO:0000313" key="3">
    <source>
        <dbReference type="EMBL" id="KAK2164107.1"/>
    </source>
</evidence>
<name>A0AAD9NBF7_9ANNE</name>
<keyword evidence="1" id="KW-0812">Transmembrane</keyword>
<organism evidence="3 4">
    <name type="scientific">Paralvinella palmiformis</name>
    <dbReference type="NCBI Taxonomy" id="53620"/>
    <lineage>
        <taxon>Eukaryota</taxon>
        <taxon>Metazoa</taxon>
        <taxon>Spiralia</taxon>
        <taxon>Lophotrochozoa</taxon>
        <taxon>Annelida</taxon>
        <taxon>Polychaeta</taxon>
        <taxon>Sedentaria</taxon>
        <taxon>Canalipalpata</taxon>
        <taxon>Terebellida</taxon>
        <taxon>Terebelliformia</taxon>
        <taxon>Alvinellidae</taxon>
        <taxon>Paralvinella</taxon>
    </lineage>
</organism>
<comment type="caution">
    <text evidence="3">The sequence shown here is derived from an EMBL/GenBank/DDBJ whole genome shotgun (WGS) entry which is preliminary data.</text>
</comment>
<feature type="transmembrane region" description="Helical" evidence="1">
    <location>
        <begin position="243"/>
        <end position="264"/>
    </location>
</feature>